<keyword evidence="3" id="KW-0677">Repeat</keyword>
<gene>
    <name evidence="4" type="ORF">AS033_09045</name>
</gene>
<organism evidence="4 5">
    <name type="scientific">Exiguobacterium indicum</name>
    <dbReference type="NCBI Taxonomy" id="296995"/>
    <lineage>
        <taxon>Bacteria</taxon>
        <taxon>Bacillati</taxon>
        <taxon>Bacillota</taxon>
        <taxon>Bacilli</taxon>
        <taxon>Bacillales</taxon>
        <taxon>Bacillales Family XII. Incertae Sedis</taxon>
        <taxon>Exiguobacterium</taxon>
    </lineage>
</organism>
<dbReference type="AlphaFoldDB" id="A0A0V8GH82"/>
<dbReference type="RefSeq" id="WP_058265261.1">
    <property type="nucleotide sequence ID" value="NZ_FMYN01000002.1"/>
</dbReference>
<dbReference type="SUPFAM" id="SSF51161">
    <property type="entry name" value="Trimeric LpxA-like enzymes"/>
    <property type="match status" value="1"/>
</dbReference>
<evidence type="ECO:0000256" key="1">
    <source>
        <dbReference type="ARBA" id="ARBA00007274"/>
    </source>
</evidence>
<dbReference type="PROSITE" id="PS00101">
    <property type="entry name" value="HEXAPEP_TRANSFERASES"/>
    <property type="match status" value="1"/>
</dbReference>
<dbReference type="InterPro" id="IPR001451">
    <property type="entry name" value="Hexapep"/>
</dbReference>
<dbReference type="InterPro" id="IPR051159">
    <property type="entry name" value="Hexapeptide_acetyltransf"/>
</dbReference>
<comment type="caution">
    <text evidence="4">The sequence shown here is derived from an EMBL/GenBank/DDBJ whole genome shotgun (WGS) entry which is preliminary data.</text>
</comment>
<evidence type="ECO:0000256" key="2">
    <source>
        <dbReference type="ARBA" id="ARBA00022679"/>
    </source>
</evidence>
<name>A0A0V8GH82_9BACL</name>
<reference evidence="4 5" key="1">
    <citation type="journal article" date="2015" name="Int. J. Syst. Evol. Microbiol.">
        <title>Exiguobacterium enclense sp. nov., isolated from sediment.</title>
        <authorList>
            <person name="Dastager S.G."/>
            <person name="Mawlankar R."/>
            <person name="Sonalkar V.V."/>
            <person name="Thorat M.N."/>
            <person name="Mual P."/>
            <person name="Verma A."/>
            <person name="Krishnamurthi S."/>
            <person name="Tang S.K."/>
            <person name="Li W.J."/>
        </authorList>
    </citation>
    <scope>NUCLEOTIDE SEQUENCE [LARGE SCALE GENOMIC DNA]</scope>
    <source>
        <strain evidence="4 5">NIO-1109</strain>
    </source>
</reference>
<comment type="similarity">
    <text evidence="1">Belongs to the transferase hexapeptide repeat family.</text>
</comment>
<evidence type="ECO:0000256" key="3">
    <source>
        <dbReference type="ARBA" id="ARBA00022737"/>
    </source>
</evidence>
<evidence type="ECO:0000313" key="5">
    <source>
        <dbReference type="Proteomes" id="UP000053797"/>
    </source>
</evidence>
<dbReference type="EMBL" id="LNQL01000002">
    <property type="protein sequence ID" value="KSU49503.1"/>
    <property type="molecule type" value="Genomic_DNA"/>
</dbReference>
<keyword evidence="2 4" id="KW-0808">Transferase</keyword>
<dbReference type="InterPro" id="IPR018357">
    <property type="entry name" value="Hexapep_transf_CS"/>
</dbReference>
<dbReference type="PANTHER" id="PTHR23416:SF23">
    <property type="entry name" value="ACETYLTRANSFERASE C18B11.09C-RELATED"/>
    <property type="match status" value="1"/>
</dbReference>
<dbReference type="InterPro" id="IPR011004">
    <property type="entry name" value="Trimer_LpxA-like_sf"/>
</dbReference>
<evidence type="ECO:0000313" key="4">
    <source>
        <dbReference type="EMBL" id="KSU49503.1"/>
    </source>
</evidence>
<proteinExistence type="inferred from homology"/>
<accession>A0A0V8GH82</accession>
<sequence length="189" mass="20750">MMTELQTYVRERTILPADPVLERIHAIQDEIEPELQRLNQAVSQEERRQALAVITGQDIDSSVRVLTPLFTDFGRHLSIGKHVFLNRGVMFTDLGSIRLDDHVLIGPFARLLTVNHPESPTKRGGVETAPIHVGRNVWIGAGATILPGVTIGEDAIVAANATVTRNVPPRTIVAGTPARIIRTVEMSDE</sequence>
<dbReference type="GO" id="GO:0008374">
    <property type="term" value="F:O-acyltransferase activity"/>
    <property type="evidence" value="ECO:0007669"/>
    <property type="project" value="TreeGrafter"/>
</dbReference>
<protein>
    <submittedName>
        <fullName evidence="4">Acetyltransferase</fullName>
    </submittedName>
</protein>
<dbReference type="Pfam" id="PF00132">
    <property type="entry name" value="Hexapep"/>
    <property type="match status" value="1"/>
</dbReference>
<dbReference type="Proteomes" id="UP000053797">
    <property type="component" value="Unassembled WGS sequence"/>
</dbReference>
<dbReference type="PANTHER" id="PTHR23416">
    <property type="entry name" value="SIALIC ACID SYNTHASE-RELATED"/>
    <property type="match status" value="1"/>
</dbReference>
<dbReference type="Gene3D" id="2.160.10.10">
    <property type="entry name" value="Hexapeptide repeat proteins"/>
    <property type="match status" value="1"/>
</dbReference>